<dbReference type="STRING" id="1514971.AUR64_03915"/>
<reference evidence="2 3" key="1">
    <citation type="submission" date="2015-12" db="EMBL/GenBank/DDBJ databases">
        <title>Haloprofundus marisrubri gen. nov., sp. nov., an extremely halophilic archaeon isolated from the Discovery deep brine-seawater interface in the Red Sea.</title>
        <authorList>
            <person name="Zhang G."/>
            <person name="Stingl U."/>
            <person name="Rashid M."/>
        </authorList>
    </citation>
    <scope>NUCLEOTIDE SEQUENCE [LARGE SCALE GENOMIC DNA]</scope>
    <source>
        <strain evidence="2 3">SB9</strain>
    </source>
</reference>
<protein>
    <recommendedName>
        <fullName evidence="1">MrfA-like Zn-binding domain-containing protein</fullName>
    </recommendedName>
</protein>
<dbReference type="InterPro" id="IPR018973">
    <property type="entry name" value="MZB"/>
</dbReference>
<gene>
    <name evidence="2" type="ORF">AUR64_03915</name>
</gene>
<proteinExistence type="predicted"/>
<evidence type="ECO:0000259" key="1">
    <source>
        <dbReference type="Pfam" id="PF09369"/>
    </source>
</evidence>
<evidence type="ECO:0000313" key="3">
    <source>
        <dbReference type="Proteomes" id="UP000054387"/>
    </source>
</evidence>
<feature type="domain" description="MrfA-like Zn-binding" evidence="1">
    <location>
        <begin position="168"/>
        <end position="248"/>
    </location>
</feature>
<organism evidence="2 3">
    <name type="scientific">Haloprofundus marisrubri</name>
    <dbReference type="NCBI Taxonomy" id="1514971"/>
    <lineage>
        <taxon>Archaea</taxon>
        <taxon>Methanobacteriati</taxon>
        <taxon>Methanobacteriota</taxon>
        <taxon>Stenosarchaea group</taxon>
        <taxon>Halobacteria</taxon>
        <taxon>Halobacteriales</taxon>
        <taxon>Haloferacaceae</taxon>
        <taxon>Haloprofundus</taxon>
    </lineage>
</organism>
<evidence type="ECO:0000313" key="2">
    <source>
        <dbReference type="EMBL" id="KTG11410.1"/>
    </source>
</evidence>
<dbReference type="AlphaFoldDB" id="A0A0W1RDC9"/>
<keyword evidence="3" id="KW-1185">Reference proteome</keyword>
<dbReference type="EMBL" id="LOPU01000004">
    <property type="protein sequence ID" value="KTG11410.1"/>
    <property type="molecule type" value="Genomic_DNA"/>
</dbReference>
<dbReference type="Pfam" id="PF09369">
    <property type="entry name" value="MZB"/>
    <property type="match status" value="1"/>
</dbReference>
<dbReference type="Proteomes" id="UP000054387">
    <property type="component" value="Unassembled WGS sequence"/>
</dbReference>
<comment type="caution">
    <text evidence="2">The sequence shown here is derived from an EMBL/GenBank/DDBJ whole genome shotgun (WGS) entry which is preliminary data.</text>
</comment>
<sequence>MVKSALYLQDREISLAALEDSHKTTHDPYQWEVGRLDESDRDVLLEFWGLRDLYTVRDVTSLTAVYGYQTRVSAQGTDLSDSERLTRTFDHRDNMKRAYVARTNGRGLVFDVDTDRLYATVENAVSELDAANYDQLAAQELAVLDGIPVKELVDDEHDLVLTPLLHALEHALYQAASQEIGMDNVLGSKLLIEDGAIVLYERENVGSGGLAQLTLDEQGSVLKKFLRNAAEQLAHCGQFCSKGCPSCLYVDDFHCRPYLPSEVNRWVPPNALLNREIADEFIHAH</sequence>
<accession>A0A0W1RDC9</accession>
<name>A0A0W1RDC9_9EURY</name>